<evidence type="ECO:0000256" key="6">
    <source>
        <dbReference type="PROSITE-ProRule" id="PRU00175"/>
    </source>
</evidence>
<feature type="domain" description="CTLH" evidence="9">
    <location>
        <begin position="157"/>
        <end position="205"/>
    </location>
</feature>
<dbReference type="PANTHER" id="PTHR12170">
    <property type="entry name" value="MACROPHAGE ERYTHROBLAST ATTACHER-RELATED"/>
    <property type="match status" value="1"/>
</dbReference>
<dbReference type="InterPro" id="IPR001841">
    <property type="entry name" value="Znf_RING"/>
</dbReference>
<dbReference type="InterPro" id="IPR027370">
    <property type="entry name" value="Znf-RING_euk"/>
</dbReference>
<dbReference type="InterPro" id="IPR006594">
    <property type="entry name" value="LisH"/>
</dbReference>
<dbReference type="GO" id="GO:0008270">
    <property type="term" value="F:zinc ion binding"/>
    <property type="evidence" value="ECO:0007669"/>
    <property type="project" value="UniProtKB-KW"/>
</dbReference>
<dbReference type="GO" id="GO:0005737">
    <property type="term" value="C:cytoplasm"/>
    <property type="evidence" value="ECO:0007669"/>
    <property type="project" value="UniProtKB-SubCell"/>
</dbReference>
<dbReference type="AlphaFoldDB" id="A0A061RN39"/>
<feature type="domain" description="RING-type" evidence="8">
    <location>
        <begin position="327"/>
        <end position="370"/>
    </location>
</feature>
<dbReference type="PROSITE" id="PS50089">
    <property type="entry name" value="ZF_RING_2"/>
    <property type="match status" value="1"/>
</dbReference>
<evidence type="ECO:0000313" key="11">
    <source>
        <dbReference type="EMBL" id="JAC72075.1"/>
    </source>
</evidence>
<dbReference type="SMART" id="SM00184">
    <property type="entry name" value="RING"/>
    <property type="match status" value="1"/>
</dbReference>
<reference evidence="11" key="1">
    <citation type="submission" date="2014-05" db="EMBL/GenBank/DDBJ databases">
        <title>The transcriptome of the halophilic microalga Tetraselmis sp. GSL018 isolated from the Great Salt Lake, Utah.</title>
        <authorList>
            <person name="Jinkerson R.E."/>
            <person name="D'Adamo S."/>
            <person name="Posewitz M.C."/>
        </authorList>
    </citation>
    <scope>NUCLEOTIDE SEQUENCE</scope>
    <source>
        <strain evidence="11">GSL018</strain>
    </source>
</reference>
<evidence type="ECO:0000256" key="7">
    <source>
        <dbReference type="PROSITE-ProRule" id="PRU01215"/>
    </source>
</evidence>
<dbReference type="GO" id="GO:0034657">
    <property type="term" value="C:GID complex"/>
    <property type="evidence" value="ECO:0007669"/>
    <property type="project" value="TreeGrafter"/>
</dbReference>
<dbReference type="GO" id="GO:0005634">
    <property type="term" value="C:nucleus"/>
    <property type="evidence" value="ECO:0007669"/>
    <property type="project" value="TreeGrafter"/>
</dbReference>
<dbReference type="InterPro" id="IPR044063">
    <property type="entry name" value="ZF_RING_GID"/>
</dbReference>
<accession>A0A061RN39</accession>
<dbReference type="InterPro" id="IPR013144">
    <property type="entry name" value="CRA_dom"/>
</dbReference>
<organism evidence="11">
    <name type="scientific">Tetraselmis sp. GSL018</name>
    <dbReference type="NCBI Taxonomy" id="582737"/>
    <lineage>
        <taxon>Eukaryota</taxon>
        <taxon>Viridiplantae</taxon>
        <taxon>Chlorophyta</taxon>
        <taxon>core chlorophytes</taxon>
        <taxon>Chlorodendrophyceae</taxon>
        <taxon>Chlorodendrales</taxon>
        <taxon>Chlorodendraceae</taxon>
        <taxon>Tetraselmis</taxon>
    </lineage>
</organism>
<keyword evidence="4 6" id="KW-0863">Zinc-finger</keyword>
<dbReference type="InterPro" id="IPR037683">
    <property type="entry name" value="Rmd5_dRing"/>
</dbReference>
<name>A0A061RN39_9CHLO</name>
<evidence type="ECO:0000256" key="3">
    <source>
        <dbReference type="ARBA" id="ARBA00022723"/>
    </source>
</evidence>
<evidence type="ECO:0000259" key="9">
    <source>
        <dbReference type="PROSITE" id="PS50897"/>
    </source>
</evidence>
<dbReference type="Gene3D" id="3.30.40.10">
    <property type="entry name" value="Zinc/RING finger domain, C3HC4 (zinc finger)"/>
    <property type="match status" value="1"/>
</dbReference>
<dbReference type="GO" id="GO:0061630">
    <property type="term" value="F:ubiquitin protein ligase activity"/>
    <property type="evidence" value="ECO:0007669"/>
    <property type="project" value="InterPro"/>
</dbReference>
<dbReference type="InterPro" id="IPR045098">
    <property type="entry name" value="Fyv10_fam"/>
</dbReference>
<dbReference type="SMART" id="SM00668">
    <property type="entry name" value="CTLH"/>
    <property type="match status" value="1"/>
</dbReference>
<feature type="zinc finger region" description="RING-Gid-type" evidence="7">
    <location>
        <begin position="327"/>
        <end position="370"/>
    </location>
</feature>
<sequence length="388" mass="43042">MEEIEVALREAQAFGNKQTVGAERTVSLLDQMLGSLQQLRSELSKPGLSAEEGRNLVQTTVSNTNWNTEIANTQKELHAWASKLSKVVEKCFVADVCKAYIEDLALEQEILNKVIAQHLFREGCFGAGKYFCEEAGIQNSEQIMAPYVVMHDVLQGIRNRDLQPALEWIAKHKGELSETGNPTDFHFQLHRLQFLHLLEAEGPKSAMRYARENLSEFALTHMCEVQRLMGCLLFPGRLASSPYSDLLSSDMWDSAARELTRQSCGLQGQASDSPLLVTVAAGEAALPQLLKLTHLLKEQGQDLSTCDEMPVELELGPEFVFHSIFACPVSRDQSTPSNPPTMLPCGHVLCKQSVIKISKGASRSFKCPYCPKDANQSSCRQITFPDAI</sequence>
<evidence type="ECO:0000259" key="10">
    <source>
        <dbReference type="PROSITE" id="PS51867"/>
    </source>
</evidence>
<comment type="subcellular location">
    <subcellularLocation>
        <location evidence="1">Cytoplasm</location>
    </subcellularLocation>
</comment>
<dbReference type="Pfam" id="PF10607">
    <property type="entry name" value="CTLH"/>
    <property type="match status" value="1"/>
</dbReference>
<dbReference type="GO" id="GO:0043161">
    <property type="term" value="P:proteasome-mediated ubiquitin-dependent protein catabolic process"/>
    <property type="evidence" value="ECO:0007669"/>
    <property type="project" value="InterPro"/>
</dbReference>
<dbReference type="PANTHER" id="PTHR12170:SF3">
    <property type="entry name" value="GH10162P"/>
    <property type="match status" value="1"/>
</dbReference>
<dbReference type="InterPro" id="IPR006595">
    <property type="entry name" value="CTLH_C"/>
</dbReference>
<dbReference type="PROSITE" id="PS51867">
    <property type="entry name" value="ZF_RING_GID"/>
    <property type="match status" value="1"/>
</dbReference>
<proteinExistence type="predicted"/>
<protein>
    <submittedName>
        <fullName evidence="11">Protein rmd5 a-like</fullName>
    </submittedName>
</protein>
<evidence type="ECO:0000256" key="1">
    <source>
        <dbReference type="ARBA" id="ARBA00004496"/>
    </source>
</evidence>
<dbReference type="EMBL" id="GBEZ01013961">
    <property type="protein sequence ID" value="JAC72075.1"/>
    <property type="molecule type" value="Transcribed_RNA"/>
</dbReference>
<dbReference type="CDD" id="cd16652">
    <property type="entry name" value="dRING_Rmd5p-like"/>
    <property type="match status" value="1"/>
</dbReference>
<evidence type="ECO:0000256" key="2">
    <source>
        <dbReference type="ARBA" id="ARBA00022490"/>
    </source>
</evidence>
<gene>
    <name evidence="11" type="ORF">TSPGSL018_536</name>
</gene>
<dbReference type="SMART" id="SM00757">
    <property type="entry name" value="CRA"/>
    <property type="match status" value="1"/>
</dbReference>
<dbReference type="InterPro" id="IPR024964">
    <property type="entry name" value="CTLH/CRA"/>
</dbReference>
<dbReference type="FunFam" id="3.30.40.10:FF:000143">
    <property type="entry name" value="Regulator of gluconeogenesis Rmd5"/>
    <property type="match status" value="1"/>
</dbReference>
<evidence type="ECO:0000256" key="5">
    <source>
        <dbReference type="ARBA" id="ARBA00022833"/>
    </source>
</evidence>
<dbReference type="SUPFAM" id="SSF57850">
    <property type="entry name" value="RING/U-box"/>
    <property type="match status" value="1"/>
</dbReference>
<feature type="domain" description="RING-Gid-type" evidence="10">
    <location>
        <begin position="327"/>
        <end position="370"/>
    </location>
</feature>
<dbReference type="InterPro" id="IPR013083">
    <property type="entry name" value="Znf_RING/FYVE/PHD"/>
</dbReference>
<dbReference type="PROSITE" id="PS50896">
    <property type="entry name" value="LISH"/>
    <property type="match status" value="1"/>
</dbReference>
<evidence type="ECO:0000259" key="8">
    <source>
        <dbReference type="PROSITE" id="PS50089"/>
    </source>
</evidence>
<evidence type="ECO:0000256" key="4">
    <source>
        <dbReference type="ARBA" id="ARBA00022771"/>
    </source>
</evidence>
<keyword evidence="5" id="KW-0862">Zinc</keyword>
<dbReference type="PROSITE" id="PS50897">
    <property type="entry name" value="CTLH"/>
    <property type="match status" value="1"/>
</dbReference>
<keyword evidence="2" id="KW-0963">Cytoplasm</keyword>
<keyword evidence="3" id="KW-0479">Metal-binding</keyword>
<dbReference type="Pfam" id="PF13445">
    <property type="entry name" value="zf-RING_UBOX"/>
    <property type="match status" value="1"/>
</dbReference>